<sequence length="131" mass="15360">MGNVPISHREAMWDAITFAGINHILFDSSLKTSDYSEDHVFTIDNIKEKLYSPSFDRNAHHRNTPVILEEKEFFGEWVRNPQLSEHGLLKFRDLGTFDIINVSAICRNVGFLRLSNNEFYIIDQENRIKFR</sequence>
<keyword evidence="2" id="KW-1185">Reference proteome</keyword>
<gene>
    <name evidence="1" type="ORF">C2G38_2154543</name>
</gene>
<dbReference type="EMBL" id="QKWP01000030">
    <property type="protein sequence ID" value="RIB29741.1"/>
    <property type="molecule type" value="Genomic_DNA"/>
</dbReference>
<evidence type="ECO:0000313" key="2">
    <source>
        <dbReference type="Proteomes" id="UP000266673"/>
    </source>
</evidence>
<protein>
    <submittedName>
        <fullName evidence="1">Uncharacterized protein</fullName>
    </submittedName>
</protein>
<proteinExistence type="predicted"/>
<dbReference type="Proteomes" id="UP000266673">
    <property type="component" value="Unassembled WGS sequence"/>
</dbReference>
<name>A0A397W6M8_9GLOM</name>
<dbReference type="STRING" id="44941.A0A397W6M8"/>
<organism evidence="1 2">
    <name type="scientific">Gigaspora rosea</name>
    <dbReference type="NCBI Taxonomy" id="44941"/>
    <lineage>
        <taxon>Eukaryota</taxon>
        <taxon>Fungi</taxon>
        <taxon>Fungi incertae sedis</taxon>
        <taxon>Mucoromycota</taxon>
        <taxon>Glomeromycotina</taxon>
        <taxon>Glomeromycetes</taxon>
        <taxon>Diversisporales</taxon>
        <taxon>Gigasporaceae</taxon>
        <taxon>Gigaspora</taxon>
    </lineage>
</organism>
<accession>A0A397W6M8</accession>
<dbReference type="AlphaFoldDB" id="A0A397W6M8"/>
<dbReference type="OrthoDB" id="2419477at2759"/>
<comment type="caution">
    <text evidence="1">The sequence shown here is derived from an EMBL/GenBank/DDBJ whole genome shotgun (WGS) entry which is preliminary data.</text>
</comment>
<evidence type="ECO:0000313" key="1">
    <source>
        <dbReference type="EMBL" id="RIB29741.1"/>
    </source>
</evidence>
<reference evidence="1 2" key="1">
    <citation type="submission" date="2018-06" db="EMBL/GenBank/DDBJ databases">
        <title>Comparative genomics reveals the genomic features of Rhizophagus irregularis, R. cerebriforme, R. diaphanum and Gigaspora rosea, and their symbiotic lifestyle signature.</title>
        <authorList>
            <person name="Morin E."/>
            <person name="San Clemente H."/>
            <person name="Chen E.C.H."/>
            <person name="De La Providencia I."/>
            <person name="Hainaut M."/>
            <person name="Kuo A."/>
            <person name="Kohler A."/>
            <person name="Murat C."/>
            <person name="Tang N."/>
            <person name="Roy S."/>
            <person name="Loubradou J."/>
            <person name="Henrissat B."/>
            <person name="Grigoriev I.V."/>
            <person name="Corradi N."/>
            <person name="Roux C."/>
            <person name="Martin F.M."/>
        </authorList>
    </citation>
    <scope>NUCLEOTIDE SEQUENCE [LARGE SCALE GENOMIC DNA]</scope>
    <source>
        <strain evidence="1 2">DAOM 194757</strain>
    </source>
</reference>